<dbReference type="Proteomes" id="UP000636458">
    <property type="component" value="Unassembled WGS sequence"/>
</dbReference>
<evidence type="ECO:0000256" key="3">
    <source>
        <dbReference type="ARBA" id="ARBA00022692"/>
    </source>
</evidence>
<dbReference type="GO" id="GO:0005886">
    <property type="term" value="C:plasma membrane"/>
    <property type="evidence" value="ECO:0007669"/>
    <property type="project" value="UniProtKB-SubCell"/>
</dbReference>
<dbReference type="GO" id="GO:0140114">
    <property type="term" value="P:cellular detoxification of fluoride"/>
    <property type="evidence" value="ECO:0007669"/>
    <property type="project" value="UniProtKB-UniRule"/>
</dbReference>
<evidence type="ECO:0000256" key="8">
    <source>
        <dbReference type="ARBA" id="ARBA00035585"/>
    </source>
</evidence>
<sequence>MSAIVFLAVVVVGAVGALLRYGLSQALARYAWFPWAVLVVNVVGAAIGGVFLALLHHAGLADEWYTIAVTGFAGGLTTFSTWSVQTILLVMTGHWRTAAVSVGLNLVAGFAAVAAAYGIVTAAVG</sequence>
<dbReference type="RefSeq" id="WP_200556733.1">
    <property type="nucleotide sequence ID" value="NZ_JAEPES010000004.1"/>
</dbReference>
<feature type="binding site" evidence="10">
    <location>
        <position position="77"/>
    </location>
    <ligand>
        <name>Na(+)</name>
        <dbReference type="ChEBI" id="CHEBI:29101"/>
        <note>structural</note>
    </ligand>
</feature>
<proteinExistence type="inferred from homology"/>
<dbReference type="GO" id="GO:0062054">
    <property type="term" value="F:fluoride channel activity"/>
    <property type="evidence" value="ECO:0007669"/>
    <property type="project" value="UniProtKB-UniRule"/>
</dbReference>
<name>A0A934W5I2_9MICO</name>
<accession>A0A934W5I2</accession>
<keyword evidence="2 10" id="KW-1003">Cell membrane</keyword>
<evidence type="ECO:0000256" key="2">
    <source>
        <dbReference type="ARBA" id="ARBA00022475"/>
    </source>
</evidence>
<evidence type="ECO:0000256" key="9">
    <source>
        <dbReference type="ARBA" id="ARBA00049940"/>
    </source>
</evidence>
<dbReference type="AlphaFoldDB" id="A0A934W5I2"/>
<keyword evidence="5 10" id="KW-0472">Membrane</keyword>
<feature type="transmembrane region" description="Helical" evidence="10">
    <location>
        <begin position="102"/>
        <end position="124"/>
    </location>
</feature>
<dbReference type="InterPro" id="IPR003691">
    <property type="entry name" value="FluC"/>
</dbReference>
<dbReference type="EMBL" id="JAEPES010000004">
    <property type="protein sequence ID" value="MBK4348540.1"/>
    <property type="molecule type" value="Genomic_DNA"/>
</dbReference>
<feature type="transmembrane region" description="Helical" evidence="10">
    <location>
        <begin position="67"/>
        <end position="90"/>
    </location>
</feature>
<dbReference type="PANTHER" id="PTHR28259">
    <property type="entry name" value="FLUORIDE EXPORT PROTEIN 1-RELATED"/>
    <property type="match status" value="1"/>
</dbReference>
<protein>
    <recommendedName>
        <fullName evidence="10">Fluoride-specific ion channel FluC</fullName>
    </recommendedName>
</protein>
<comment type="subcellular location">
    <subcellularLocation>
        <location evidence="1 10">Cell membrane</location>
        <topology evidence="1 10">Multi-pass membrane protein</topology>
    </subcellularLocation>
</comment>
<dbReference type="PANTHER" id="PTHR28259:SF1">
    <property type="entry name" value="FLUORIDE EXPORT PROTEIN 1-RELATED"/>
    <property type="match status" value="1"/>
</dbReference>
<keyword evidence="10" id="KW-0915">Sodium</keyword>
<feature type="binding site" evidence="10">
    <location>
        <position position="74"/>
    </location>
    <ligand>
        <name>Na(+)</name>
        <dbReference type="ChEBI" id="CHEBI:29101"/>
        <note>structural</note>
    </ligand>
</feature>
<evidence type="ECO:0000256" key="7">
    <source>
        <dbReference type="ARBA" id="ARBA00035120"/>
    </source>
</evidence>
<evidence type="ECO:0000256" key="5">
    <source>
        <dbReference type="ARBA" id="ARBA00023136"/>
    </source>
</evidence>
<evidence type="ECO:0000256" key="10">
    <source>
        <dbReference type="HAMAP-Rule" id="MF_00454"/>
    </source>
</evidence>
<keyword evidence="10" id="KW-0813">Transport</keyword>
<keyword evidence="6 10" id="KW-0407">Ion channel</keyword>
<feature type="transmembrane region" description="Helical" evidence="10">
    <location>
        <begin position="32"/>
        <end position="55"/>
    </location>
</feature>
<keyword evidence="10" id="KW-0479">Metal-binding</keyword>
<dbReference type="Pfam" id="PF02537">
    <property type="entry name" value="CRCB"/>
    <property type="match status" value="1"/>
</dbReference>
<evidence type="ECO:0000313" key="11">
    <source>
        <dbReference type="EMBL" id="MBK4348540.1"/>
    </source>
</evidence>
<evidence type="ECO:0000256" key="1">
    <source>
        <dbReference type="ARBA" id="ARBA00004651"/>
    </source>
</evidence>
<dbReference type="HAMAP" id="MF_00454">
    <property type="entry name" value="FluC"/>
    <property type="match status" value="1"/>
</dbReference>
<comment type="caution">
    <text evidence="11">The sequence shown here is derived from an EMBL/GenBank/DDBJ whole genome shotgun (WGS) entry which is preliminary data.</text>
</comment>
<reference evidence="11" key="1">
    <citation type="submission" date="2021-01" db="EMBL/GenBank/DDBJ databases">
        <title>Lacisediminihabitans sp. nov. strain G11-30, isolated from Antarctic Soil.</title>
        <authorList>
            <person name="Li J."/>
        </authorList>
    </citation>
    <scope>NUCLEOTIDE SEQUENCE</scope>
    <source>
        <strain evidence="11">G11-30</strain>
    </source>
</reference>
<keyword evidence="10" id="KW-0406">Ion transport</keyword>
<comment type="similarity">
    <text evidence="7 10">Belongs to the fluoride channel Fluc/FEX (TC 1.A.43) family.</text>
</comment>
<evidence type="ECO:0000256" key="4">
    <source>
        <dbReference type="ARBA" id="ARBA00022989"/>
    </source>
</evidence>
<gene>
    <name evidence="10" type="primary">fluC</name>
    <name evidence="10" type="synonym">crcB</name>
    <name evidence="11" type="ORF">IV501_12925</name>
</gene>
<organism evidence="11 12">
    <name type="scientific">Lacisediminihabitans changchengi</name>
    <dbReference type="NCBI Taxonomy" id="2787634"/>
    <lineage>
        <taxon>Bacteria</taxon>
        <taxon>Bacillati</taxon>
        <taxon>Actinomycetota</taxon>
        <taxon>Actinomycetes</taxon>
        <taxon>Micrococcales</taxon>
        <taxon>Microbacteriaceae</taxon>
        <taxon>Lacisediminihabitans</taxon>
    </lineage>
</organism>
<comment type="activity regulation">
    <text evidence="10">Na(+) is not transported, but it plays an essential structural role and its presence is essential for fluoride channel function.</text>
</comment>
<evidence type="ECO:0000256" key="6">
    <source>
        <dbReference type="ARBA" id="ARBA00023303"/>
    </source>
</evidence>
<keyword evidence="3 10" id="KW-0812">Transmembrane</keyword>
<keyword evidence="4 10" id="KW-1133">Transmembrane helix</keyword>
<evidence type="ECO:0000313" key="12">
    <source>
        <dbReference type="Proteomes" id="UP000636458"/>
    </source>
</evidence>
<comment type="catalytic activity">
    <reaction evidence="8">
        <text>fluoride(in) = fluoride(out)</text>
        <dbReference type="Rhea" id="RHEA:76159"/>
        <dbReference type="ChEBI" id="CHEBI:17051"/>
    </reaction>
    <physiologicalReaction direction="left-to-right" evidence="8">
        <dbReference type="Rhea" id="RHEA:76160"/>
    </physiologicalReaction>
</comment>
<comment type="function">
    <text evidence="9 10">Fluoride-specific ion channel. Important for reducing fluoride concentration in the cell, thus reducing its toxicity.</text>
</comment>
<dbReference type="GO" id="GO:0046872">
    <property type="term" value="F:metal ion binding"/>
    <property type="evidence" value="ECO:0007669"/>
    <property type="project" value="UniProtKB-KW"/>
</dbReference>
<keyword evidence="12" id="KW-1185">Reference proteome</keyword>